<proteinExistence type="predicted"/>
<dbReference type="OrthoDB" id="8238457at2"/>
<name>A0A1H3R212_9RHOB</name>
<accession>A0A1H3R212</accession>
<organism evidence="1 2">
    <name type="scientific">Jannaschia faecimaris</name>
    <dbReference type="NCBI Taxonomy" id="1244108"/>
    <lineage>
        <taxon>Bacteria</taxon>
        <taxon>Pseudomonadati</taxon>
        <taxon>Pseudomonadota</taxon>
        <taxon>Alphaproteobacteria</taxon>
        <taxon>Rhodobacterales</taxon>
        <taxon>Roseobacteraceae</taxon>
        <taxon>Jannaschia</taxon>
    </lineage>
</organism>
<reference evidence="2" key="1">
    <citation type="submission" date="2016-10" db="EMBL/GenBank/DDBJ databases">
        <authorList>
            <person name="Varghese N."/>
            <person name="Submissions S."/>
        </authorList>
    </citation>
    <scope>NUCLEOTIDE SEQUENCE [LARGE SCALE GENOMIC DNA]</scope>
    <source>
        <strain evidence="2">DSM 100420</strain>
    </source>
</reference>
<dbReference type="AlphaFoldDB" id="A0A1H3R212"/>
<keyword evidence="2" id="KW-1185">Reference proteome</keyword>
<protein>
    <submittedName>
        <fullName evidence="1">Uncharacterized protein</fullName>
    </submittedName>
</protein>
<evidence type="ECO:0000313" key="2">
    <source>
        <dbReference type="Proteomes" id="UP000198914"/>
    </source>
</evidence>
<gene>
    <name evidence="1" type="ORF">SAMN05444004_107126</name>
</gene>
<dbReference type="Proteomes" id="UP000198914">
    <property type="component" value="Unassembled WGS sequence"/>
</dbReference>
<dbReference type="Pfam" id="PF20132">
    <property type="entry name" value="DUF6522"/>
    <property type="match status" value="1"/>
</dbReference>
<dbReference type="InterPro" id="IPR045389">
    <property type="entry name" value="DUF6522"/>
</dbReference>
<evidence type="ECO:0000313" key="1">
    <source>
        <dbReference type="EMBL" id="SDZ19872.1"/>
    </source>
</evidence>
<dbReference type="EMBL" id="FNPX01000007">
    <property type="protein sequence ID" value="SDZ19872.1"/>
    <property type="molecule type" value="Genomic_DNA"/>
</dbReference>
<dbReference type="STRING" id="1244108.SAMN05444004_107126"/>
<dbReference type="RefSeq" id="WP_092645540.1">
    <property type="nucleotide sequence ID" value="NZ_FNPX01000007.1"/>
</dbReference>
<sequence>MKLKVLDGRITINADDLAPLLDLTNAEFRERMRDGRIATLSESGEGEDAGRLRVTFQDERWKVRLICARDGTVLQRLRLPVGRG</sequence>